<accession>A0A1B3Z8H1</accession>
<proteinExistence type="predicted"/>
<organism evidence="1 2">
    <name type="scientific">Sphingomonas panacis</name>
    <dbReference type="NCBI Taxonomy" id="1560345"/>
    <lineage>
        <taxon>Bacteria</taxon>
        <taxon>Pseudomonadati</taxon>
        <taxon>Pseudomonadota</taxon>
        <taxon>Alphaproteobacteria</taxon>
        <taxon>Sphingomonadales</taxon>
        <taxon>Sphingomonadaceae</taxon>
        <taxon>Sphingomonas</taxon>
    </lineage>
</organism>
<evidence type="ECO:0000313" key="1">
    <source>
        <dbReference type="EMBL" id="AOH83726.1"/>
    </source>
</evidence>
<evidence type="ECO:0008006" key="3">
    <source>
        <dbReference type="Google" id="ProtNLM"/>
    </source>
</evidence>
<dbReference type="AlphaFoldDB" id="A0A1B3Z8H1"/>
<name>A0A1B3Z8H1_9SPHN</name>
<dbReference type="RefSeq" id="WP_069204294.1">
    <property type="nucleotide sequence ID" value="NZ_CP014168.1"/>
</dbReference>
<dbReference type="Pfam" id="PF09866">
    <property type="entry name" value="DUF2093"/>
    <property type="match status" value="1"/>
</dbReference>
<dbReference type="Proteomes" id="UP000094256">
    <property type="component" value="Chromosome"/>
</dbReference>
<sequence>MLMPNSDRLARLHYMANGFRVLTPGDHVLCAVSGARIALEDLRYWSAARQEAYASATYATETLSA</sequence>
<keyword evidence="2" id="KW-1185">Reference proteome</keyword>
<dbReference type="KEGG" id="span:AWL63_06840"/>
<dbReference type="EMBL" id="CP014168">
    <property type="protein sequence ID" value="AOH83726.1"/>
    <property type="molecule type" value="Genomic_DNA"/>
</dbReference>
<reference evidence="1 2" key="1">
    <citation type="submission" date="2016-01" db="EMBL/GenBank/DDBJ databases">
        <title>Complete genome and mega plasmid sequence of Sphingomonas panacis DCY99 elicits systemic resistance in rice to Xanthomonas oryzae.</title>
        <authorList>
            <person name="Kim Y.J."/>
            <person name="Yang D.C."/>
            <person name="Sing P."/>
        </authorList>
    </citation>
    <scope>NUCLEOTIDE SEQUENCE [LARGE SCALE GENOMIC DNA]</scope>
    <source>
        <strain evidence="1 2">DCY99</strain>
    </source>
</reference>
<protein>
    <recommendedName>
        <fullName evidence="3">DUF2093 domain-containing protein</fullName>
    </recommendedName>
</protein>
<gene>
    <name evidence="1" type="ORF">AWL63_06840</name>
</gene>
<dbReference type="OrthoDB" id="9801906at2"/>
<evidence type="ECO:0000313" key="2">
    <source>
        <dbReference type="Proteomes" id="UP000094256"/>
    </source>
</evidence>
<dbReference type="InterPro" id="IPR018661">
    <property type="entry name" value="DUF2093"/>
</dbReference>
<dbReference type="STRING" id="1560345.AWL63_06840"/>